<feature type="domain" description="EGF-like" evidence="10">
    <location>
        <begin position="1348"/>
        <end position="1384"/>
    </location>
</feature>
<feature type="disulfide bond" evidence="6">
    <location>
        <begin position="1068"/>
        <end position="1077"/>
    </location>
</feature>
<feature type="disulfide bond" evidence="6">
    <location>
        <begin position="1337"/>
        <end position="1346"/>
    </location>
</feature>
<feature type="domain" description="EGF-like" evidence="10">
    <location>
        <begin position="183"/>
        <end position="219"/>
    </location>
</feature>
<dbReference type="CDD" id="cd00110">
    <property type="entry name" value="LamG"/>
    <property type="match status" value="4"/>
</dbReference>
<feature type="domain" description="EGF-like" evidence="10">
    <location>
        <begin position="772"/>
        <end position="805"/>
    </location>
</feature>
<feature type="disulfide bond" evidence="6">
    <location>
        <begin position="1108"/>
        <end position="1117"/>
    </location>
</feature>
<dbReference type="FunFam" id="2.10.25.10:FF:000327">
    <property type="entry name" value="neurogenic locus notch homolog protein 4"/>
    <property type="match status" value="1"/>
</dbReference>
<feature type="domain" description="EGF-like" evidence="10">
    <location>
        <begin position="141"/>
        <end position="181"/>
    </location>
</feature>
<dbReference type="SUPFAM" id="SSF49899">
    <property type="entry name" value="Concanavalin A-like lectins/glucanases"/>
    <property type="match status" value="4"/>
</dbReference>
<dbReference type="FunFam" id="2.10.25.10:FF:000472">
    <property type="entry name" value="Uncharacterized protein, isoform A"/>
    <property type="match status" value="1"/>
</dbReference>
<dbReference type="FunFam" id="2.10.25.10:FF:000662">
    <property type="entry name" value="Eyes shut, isoform E"/>
    <property type="match status" value="1"/>
</dbReference>
<dbReference type="InterPro" id="IPR001881">
    <property type="entry name" value="EGF-like_Ca-bd_dom"/>
</dbReference>
<feature type="domain" description="Laminin G" evidence="9">
    <location>
        <begin position="852"/>
        <end position="1046"/>
    </location>
</feature>
<dbReference type="InterPro" id="IPR051830">
    <property type="entry name" value="NOTCH_homolog"/>
</dbReference>
<keyword evidence="4 6" id="KW-1015">Disulfide bond</keyword>
<evidence type="ECO:0000256" key="1">
    <source>
        <dbReference type="ARBA" id="ARBA00022536"/>
    </source>
</evidence>
<dbReference type="InterPro" id="IPR013032">
    <property type="entry name" value="EGF-like_CS"/>
</dbReference>
<proteinExistence type="predicted"/>
<feature type="domain" description="EGF-like" evidence="10">
    <location>
        <begin position="27"/>
        <end position="63"/>
    </location>
</feature>
<keyword evidence="3" id="KW-0677">Repeat</keyword>
<feature type="disulfide bond" evidence="6">
    <location>
        <begin position="171"/>
        <end position="180"/>
    </location>
</feature>
<dbReference type="InterPro" id="IPR018097">
    <property type="entry name" value="EGF_Ca-bd_CS"/>
</dbReference>
<feature type="compositionally biased region" description="Polar residues" evidence="7">
    <location>
        <begin position="348"/>
        <end position="384"/>
    </location>
</feature>
<feature type="domain" description="EGF-like" evidence="10">
    <location>
        <begin position="548"/>
        <end position="584"/>
    </location>
</feature>
<dbReference type="GO" id="GO:0009653">
    <property type="term" value="P:anatomical structure morphogenesis"/>
    <property type="evidence" value="ECO:0007669"/>
    <property type="project" value="UniProtKB-ARBA"/>
</dbReference>
<feature type="domain" description="Laminin G" evidence="9">
    <location>
        <begin position="1126"/>
        <end position="1314"/>
    </location>
</feature>
<keyword evidence="5" id="KW-0325">Glycoprotein</keyword>
<sequence>MKWLFINRRWIAVVILVVFNSIFTSEEGFACISNPCVHGVCIDDLNSTYSCYCVDGYTGIECQTNWDDCWSSPCLNGGTCIDGIASYNCSCASGFTGNNCELDINECMSAPCMNGGLCVDVLNGFECQCQPGYSGDTCDIDLAVCNTTNEVRCQNGGTCLEGPGLSFTCNCSTGWTGNLCEKPTDECLSSPCKNGGVCVDLHANYACACLFGYTGHNCETELELCEMNLCENGALCLLEDDIRVCYCVPDYHGDKCQYQYDECQPKGRCLNGGTCIDGVDNYTCLCPPQVSGMNCECILDYDEYRCNITTPKTTTLHETTATYAQTVTEDTEFTTITTFTTVSTTAKISGSSNTSRTSQPSTEIVNTIPSSNFSVVETTETDATQSREAKEDDSFSSTSEISKTDLIWFDSSKESSSSTKSTTEVQLNSHNSTSATVKTTAATSKIEQTTKEIDEIFSTVPKEYSTVIPTNWTDKLATFDTTTYETSPLANDIYTTSDYDERVSAAFNQTTQWDESTETLPDGTKTTDVIWSDDEWNVTKFIQDTTQLPDQCLNTTCQNEGKCYISEDGPKCQCKFGWEGKLCEELVKMKVVAFTGPSYLVHNLVNTTSTIIELKLQTLSQNGVIFYAQITFNMYMHLYVQDGFLKFQFSCGVQTMLFSETKYRINTGFQTSVLATITFHGSLHKEEEGECSAALRINNTVAMSGEQTTAIEQRLTIPPVLYIGGFPRYLVGQLDLPVVNGIIGCMHSLQLDGFPRDIFMDAIDGKEISECSSLACISSPCHQAATCIEHGESWTCLCPSGFVGTLCNISVCDDNPCQFGATCVPYSNSGFLCLCPLGKHGLFCEQDLEIGQPAFSSTVRGYSSFIAYRLPLTSIQHTFELRLKFIPETMEQISLMVFIGQESAHGPNSDYLSLSFIKGYIALTWNLGAGPRRIFTPHPIAKRGKKMHSIKIGRSGTRAWLYVDGFKNITGRSLGRHKHLNVTPIIYIGGHDSHSFTTLPHDLPLHTGFSGCIYDVELRTNHVILGLHKTQPLTGRSVAQCGTSECSNYTCQHGGVCLQYGSTFSCLCQDGWFGPICSYRHNLCDSNYHKCASGSTCIPLAQSYECDCPVGQTGRFCEIAEGHLSDLYFSGQRSYSLLLLEQTFHTKQFFFEFELKPLNDKAVVMYILERESTFFSSIVLKGSILEFRISIFGNHKKLDTEGNVISVKSGTILTTGEWTNVRAGRYGQKLYLTVNGVTNSRVVPADNDFELSNISMYVGGTENLANLPVEVTSGLPVPYFGCIRRIFINYKHVILNESTISSGRNIADCDGTPCGADVCENGGTCWLNATLTPHCVCPQEYRGDRCERQVSCNEAPCKNNGQCVSDKDGLSCHCPLGWIGSFCENEMPSLMPFLKGDSYIIIDKKSANPKRRQLLNTTSDFIRIKFSTTENNGLILWHTKDGKVFGLGMESGYLKFVWSVENSLHQFSIDSNITISNGMWHTIMLKFRDTKISLTIDEAEIFVENYEEKNSVTTDGLFYLGGFPNNPVANETNGVFSSSFNGCIEELAWNENLAITNFKHYKGENVGSCFEHK</sequence>
<dbReference type="Pfam" id="PF02210">
    <property type="entry name" value="Laminin_G_2"/>
    <property type="match status" value="2"/>
</dbReference>
<gene>
    <name evidence="11" type="ORF">V9T40_012641</name>
</gene>
<feature type="region of interest" description="Disordered" evidence="7">
    <location>
        <begin position="348"/>
        <end position="398"/>
    </location>
</feature>
<dbReference type="PROSITE" id="PS50026">
    <property type="entry name" value="EGF_3"/>
    <property type="match status" value="14"/>
</dbReference>
<dbReference type="GO" id="GO:0005509">
    <property type="term" value="F:calcium ion binding"/>
    <property type="evidence" value="ECO:0007669"/>
    <property type="project" value="InterPro"/>
</dbReference>
<evidence type="ECO:0000313" key="12">
    <source>
        <dbReference type="Proteomes" id="UP001367676"/>
    </source>
</evidence>
<feature type="domain" description="Laminin G" evidence="9">
    <location>
        <begin position="1389"/>
        <end position="1569"/>
    </location>
</feature>
<keyword evidence="2 8" id="KW-0732">Signal</keyword>
<evidence type="ECO:0000256" key="3">
    <source>
        <dbReference type="ARBA" id="ARBA00022737"/>
    </source>
</evidence>
<feature type="disulfide bond" evidence="6">
    <location>
        <begin position="31"/>
        <end position="41"/>
    </location>
</feature>
<feature type="chain" id="PRO_5043011832" description="Protein eyes shut" evidence="8">
    <location>
        <begin position="29"/>
        <end position="1573"/>
    </location>
</feature>
<evidence type="ECO:0000256" key="5">
    <source>
        <dbReference type="ARBA" id="ARBA00023180"/>
    </source>
</evidence>
<dbReference type="GO" id="GO:0030154">
    <property type="term" value="P:cell differentiation"/>
    <property type="evidence" value="ECO:0007669"/>
    <property type="project" value="UniProtKB-ARBA"/>
</dbReference>
<evidence type="ECO:0000259" key="9">
    <source>
        <dbReference type="PROSITE" id="PS50025"/>
    </source>
</evidence>
<dbReference type="SMART" id="SM00282">
    <property type="entry name" value="LamG"/>
    <property type="match status" value="4"/>
</dbReference>
<dbReference type="Proteomes" id="UP001367676">
    <property type="component" value="Unassembled WGS sequence"/>
</dbReference>
<evidence type="ECO:0000256" key="7">
    <source>
        <dbReference type="SAM" id="MobiDB-lite"/>
    </source>
</evidence>
<dbReference type="Pfam" id="PF00054">
    <property type="entry name" value="Laminin_G_1"/>
    <property type="match status" value="2"/>
</dbReference>
<dbReference type="Pfam" id="PF00008">
    <property type="entry name" value="EGF"/>
    <property type="match status" value="7"/>
</dbReference>
<evidence type="ECO:0000256" key="4">
    <source>
        <dbReference type="ARBA" id="ARBA00023157"/>
    </source>
</evidence>
<organism evidence="11 12">
    <name type="scientific">Parthenolecanium corni</name>
    <dbReference type="NCBI Taxonomy" id="536013"/>
    <lineage>
        <taxon>Eukaryota</taxon>
        <taxon>Metazoa</taxon>
        <taxon>Ecdysozoa</taxon>
        <taxon>Arthropoda</taxon>
        <taxon>Hexapoda</taxon>
        <taxon>Insecta</taxon>
        <taxon>Pterygota</taxon>
        <taxon>Neoptera</taxon>
        <taxon>Paraneoptera</taxon>
        <taxon>Hemiptera</taxon>
        <taxon>Sternorrhyncha</taxon>
        <taxon>Coccoidea</taxon>
        <taxon>Coccidae</taxon>
        <taxon>Parthenolecanium</taxon>
    </lineage>
</organism>
<dbReference type="SMART" id="SM00181">
    <property type="entry name" value="EGF"/>
    <property type="match status" value="14"/>
</dbReference>
<accession>A0AAN9T9X2</accession>
<feature type="disulfide bond" evidence="6">
    <location>
        <begin position="91"/>
        <end position="100"/>
    </location>
</feature>
<dbReference type="InterPro" id="IPR000152">
    <property type="entry name" value="EGF-type_Asp/Asn_hydroxyl_site"/>
</dbReference>
<feature type="disulfide bond" evidence="6">
    <location>
        <begin position="286"/>
        <end position="295"/>
    </location>
</feature>
<dbReference type="InterPro" id="IPR013320">
    <property type="entry name" value="ConA-like_dom_sf"/>
</dbReference>
<evidence type="ECO:0000256" key="2">
    <source>
        <dbReference type="ARBA" id="ARBA00022729"/>
    </source>
</evidence>
<feature type="disulfide bond" evidence="6">
    <location>
        <begin position="574"/>
        <end position="583"/>
    </location>
</feature>
<feature type="domain" description="EGF-like" evidence="10">
    <location>
        <begin position="65"/>
        <end position="101"/>
    </location>
</feature>
<feature type="domain" description="EGF-like" evidence="10">
    <location>
        <begin position="259"/>
        <end position="296"/>
    </location>
</feature>
<feature type="signal peptide" evidence="8">
    <location>
        <begin position="1"/>
        <end position="28"/>
    </location>
</feature>
<dbReference type="PROSITE" id="PS00010">
    <property type="entry name" value="ASX_HYDROXYL"/>
    <property type="match status" value="4"/>
</dbReference>
<comment type="caution">
    <text evidence="6">Lacks conserved residue(s) required for the propagation of feature annotation.</text>
</comment>
<dbReference type="SUPFAM" id="SSF57196">
    <property type="entry name" value="EGF/Laminin"/>
    <property type="match status" value="8"/>
</dbReference>
<feature type="domain" description="EGF-like" evidence="10">
    <location>
        <begin position="1310"/>
        <end position="1347"/>
    </location>
</feature>
<feature type="disulfide bond" evidence="6">
    <location>
        <begin position="247"/>
        <end position="256"/>
    </location>
</feature>
<dbReference type="Gene3D" id="2.10.25.10">
    <property type="entry name" value="Laminin"/>
    <property type="match status" value="14"/>
</dbReference>
<keyword evidence="1 6" id="KW-0245">EGF-like domain</keyword>
<feature type="disulfide bond" evidence="6">
    <location>
        <begin position="129"/>
        <end position="138"/>
    </location>
</feature>
<feature type="domain" description="EGF-like" evidence="10">
    <location>
        <begin position="221"/>
        <end position="257"/>
    </location>
</feature>
<feature type="region of interest" description="Disordered" evidence="7">
    <location>
        <begin position="413"/>
        <end position="435"/>
    </location>
</feature>
<comment type="caution">
    <text evidence="11">The sequence shown here is derived from an EMBL/GenBank/DDBJ whole genome shotgun (WGS) entry which is preliminary data.</text>
</comment>
<dbReference type="InterPro" id="IPR000742">
    <property type="entry name" value="EGF"/>
</dbReference>
<dbReference type="PANTHER" id="PTHR24033:SF151">
    <property type="entry name" value="NOTCH 2"/>
    <property type="match status" value="1"/>
</dbReference>
<feature type="domain" description="Laminin G" evidence="9">
    <location>
        <begin position="589"/>
        <end position="776"/>
    </location>
</feature>
<dbReference type="EMBL" id="JBBCAQ010000036">
    <property type="protein sequence ID" value="KAK7576355.1"/>
    <property type="molecule type" value="Genomic_DNA"/>
</dbReference>
<evidence type="ECO:0000256" key="8">
    <source>
        <dbReference type="SAM" id="SignalP"/>
    </source>
</evidence>
<name>A0AAN9T9X2_9HEMI</name>
<dbReference type="FunFam" id="2.10.25.10:FF:000123">
    <property type="entry name" value="Crumbs homolog 1 (Drosophila)"/>
    <property type="match status" value="1"/>
</dbReference>
<protein>
    <recommendedName>
        <fullName evidence="13">Protein eyes shut</fullName>
    </recommendedName>
</protein>
<dbReference type="PRINTS" id="PR00010">
    <property type="entry name" value="EGFBLOOD"/>
</dbReference>
<feature type="domain" description="EGF-like" evidence="10">
    <location>
        <begin position="103"/>
        <end position="139"/>
    </location>
</feature>
<dbReference type="PROSITE" id="PS00022">
    <property type="entry name" value="EGF_1"/>
    <property type="match status" value="13"/>
</dbReference>
<feature type="compositionally biased region" description="Low complexity" evidence="7">
    <location>
        <begin position="414"/>
        <end position="424"/>
    </location>
</feature>
<feature type="disulfide bond" evidence="6">
    <location>
        <begin position="209"/>
        <end position="218"/>
    </location>
</feature>
<evidence type="ECO:0000256" key="6">
    <source>
        <dbReference type="PROSITE-ProRule" id="PRU00076"/>
    </source>
</evidence>
<feature type="disulfide bond" evidence="6">
    <location>
        <begin position="1374"/>
        <end position="1383"/>
    </location>
</feature>
<dbReference type="PROSITE" id="PS01187">
    <property type="entry name" value="EGF_CA"/>
    <property type="match status" value="2"/>
</dbReference>
<dbReference type="GO" id="GO:0048513">
    <property type="term" value="P:animal organ development"/>
    <property type="evidence" value="ECO:0007669"/>
    <property type="project" value="UniProtKB-ARBA"/>
</dbReference>
<feature type="domain" description="EGF-like" evidence="10">
    <location>
        <begin position="808"/>
        <end position="845"/>
    </location>
</feature>
<feature type="domain" description="EGF-like" evidence="10">
    <location>
        <begin position="1042"/>
        <end position="1078"/>
    </location>
</feature>
<dbReference type="PANTHER" id="PTHR24033">
    <property type="entry name" value="EGF-LIKE DOMAIN-CONTAINING PROTEIN"/>
    <property type="match status" value="1"/>
</dbReference>
<dbReference type="SUPFAM" id="SSF57184">
    <property type="entry name" value="Growth factor receptor domain"/>
    <property type="match status" value="1"/>
</dbReference>
<dbReference type="Pfam" id="PF12661">
    <property type="entry name" value="hEGF"/>
    <property type="match status" value="2"/>
</dbReference>
<dbReference type="InterPro" id="IPR009030">
    <property type="entry name" value="Growth_fac_rcpt_cys_sf"/>
</dbReference>
<evidence type="ECO:0000313" key="11">
    <source>
        <dbReference type="EMBL" id="KAK7576355.1"/>
    </source>
</evidence>
<dbReference type="Gene3D" id="2.60.120.200">
    <property type="match status" value="4"/>
</dbReference>
<feature type="domain" description="EGF-like" evidence="10">
    <location>
        <begin position="1080"/>
        <end position="1118"/>
    </location>
</feature>
<feature type="disulfide bond" evidence="6">
    <location>
        <begin position="53"/>
        <end position="62"/>
    </location>
</feature>
<dbReference type="PROSITE" id="PS01186">
    <property type="entry name" value="EGF_2"/>
    <property type="match status" value="8"/>
</dbReference>
<feature type="disulfide bond" evidence="6">
    <location>
        <begin position="835"/>
        <end position="844"/>
    </location>
</feature>
<dbReference type="InterPro" id="IPR001791">
    <property type="entry name" value="Laminin_G"/>
</dbReference>
<evidence type="ECO:0000259" key="10">
    <source>
        <dbReference type="PROSITE" id="PS50026"/>
    </source>
</evidence>
<dbReference type="SMART" id="SM00179">
    <property type="entry name" value="EGF_CA"/>
    <property type="match status" value="13"/>
</dbReference>
<dbReference type="PROSITE" id="PS50025">
    <property type="entry name" value="LAM_G_DOMAIN"/>
    <property type="match status" value="4"/>
</dbReference>
<reference evidence="11 12" key="1">
    <citation type="submission" date="2024-03" db="EMBL/GenBank/DDBJ databases">
        <title>Adaptation during the transition from Ophiocordyceps entomopathogen to insect associate is accompanied by gene loss and intensified selection.</title>
        <authorList>
            <person name="Ward C.M."/>
            <person name="Onetto C.A."/>
            <person name="Borneman A.R."/>
        </authorList>
    </citation>
    <scope>NUCLEOTIDE SEQUENCE [LARGE SCALE GENOMIC DNA]</scope>
    <source>
        <strain evidence="11">AWRI1</strain>
        <tissue evidence="11">Single Adult Female</tissue>
    </source>
</reference>
<dbReference type="CDD" id="cd00054">
    <property type="entry name" value="EGF_CA"/>
    <property type="match status" value="11"/>
</dbReference>
<evidence type="ECO:0008006" key="13">
    <source>
        <dbReference type="Google" id="ProtNLM"/>
    </source>
</evidence>
<keyword evidence="12" id="KW-1185">Reference proteome</keyword>